<gene>
    <name evidence="1" type="primary">439</name>
    <name evidence="1" type="ORF">G_439</name>
</gene>
<dbReference type="RefSeq" id="YP_009015742.1">
    <property type="nucleotide sequence ID" value="NC_023719.1"/>
</dbReference>
<evidence type="ECO:0000313" key="1">
    <source>
        <dbReference type="EMBL" id="AEO93697.1"/>
    </source>
</evidence>
<keyword evidence="2" id="KW-1185">Reference proteome</keyword>
<accession>G3MAI0</accession>
<protein>
    <submittedName>
        <fullName evidence="1">Gp439</fullName>
    </submittedName>
</protein>
<proteinExistence type="predicted"/>
<dbReference type="EMBL" id="JN638751">
    <property type="protein sequence ID" value="AEO93697.1"/>
    <property type="molecule type" value="Genomic_DNA"/>
</dbReference>
<dbReference type="KEGG" id="vg:18563653"/>
<organism evidence="1 2">
    <name type="scientific">Bacillus phage G</name>
    <dbReference type="NCBI Taxonomy" id="2884420"/>
    <lineage>
        <taxon>Viruses</taxon>
        <taxon>Duplodnaviria</taxon>
        <taxon>Heunggongvirae</taxon>
        <taxon>Uroviricota</taxon>
        <taxon>Caudoviricetes</taxon>
        <taxon>Donellivirus</taxon>
        <taxon>Donellivirus gee</taxon>
    </lineage>
</organism>
<dbReference type="Proteomes" id="UP000009273">
    <property type="component" value="Segment"/>
</dbReference>
<dbReference type="GeneID" id="18563653"/>
<name>G3MAI0_9CAUD</name>
<sequence>MDSTIRIKFSLNFDIEPNLDLWDFFLIDNEVFIRRKYKYLENQIDYLPTYYPFYEYFYKRKFANPKAFTGKEKITILPKNLELFMNYIQSNTNERKV</sequence>
<reference evidence="1 2" key="1">
    <citation type="submission" date="2011-09" db="EMBL/GenBank/DDBJ databases">
        <authorList>
            <person name="Pope W.H."/>
            <person name="Pedulla M.L."/>
            <person name="Ford M.E."/>
            <person name="Peebles C.L."/>
            <person name="Hatfull G.H."/>
            <person name="Hendrix R.W."/>
        </authorList>
    </citation>
    <scope>NUCLEOTIDE SEQUENCE [LARGE SCALE GENOMIC DNA]</scope>
    <source>
        <strain evidence="1">G</strain>
    </source>
</reference>
<evidence type="ECO:0000313" key="2">
    <source>
        <dbReference type="Proteomes" id="UP000009273"/>
    </source>
</evidence>